<comment type="catalytic activity">
    <reaction evidence="7">
        <text>L-threonyl-[protein] + ATP = O-phospho-L-threonyl-[protein] + ADP + H(+)</text>
        <dbReference type="Rhea" id="RHEA:46608"/>
        <dbReference type="Rhea" id="RHEA-COMP:11060"/>
        <dbReference type="Rhea" id="RHEA-COMP:11605"/>
        <dbReference type="ChEBI" id="CHEBI:15378"/>
        <dbReference type="ChEBI" id="CHEBI:30013"/>
        <dbReference type="ChEBI" id="CHEBI:30616"/>
        <dbReference type="ChEBI" id="CHEBI:61977"/>
        <dbReference type="ChEBI" id="CHEBI:456216"/>
        <dbReference type="EC" id="2.7.11.1"/>
    </reaction>
</comment>
<evidence type="ECO:0000256" key="1">
    <source>
        <dbReference type="ARBA" id="ARBA00012513"/>
    </source>
</evidence>
<evidence type="ECO:0000256" key="3">
    <source>
        <dbReference type="ARBA" id="ARBA00022679"/>
    </source>
</evidence>
<dbReference type="PROSITE" id="PS50011">
    <property type="entry name" value="PROTEIN_KINASE_DOM"/>
    <property type="match status" value="1"/>
</dbReference>
<evidence type="ECO:0000313" key="11">
    <source>
        <dbReference type="Proteomes" id="UP000254866"/>
    </source>
</evidence>
<keyword evidence="2" id="KW-0723">Serine/threonine-protein kinase</keyword>
<dbReference type="PANTHER" id="PTHR43671">
    <property type="entry name" value="SERINE/THREONINE-PROTEIN KINASE NEK"/>
    <property type="match status" value="1"/>
</dbReference>
<keyword evidence="4" id="KW-0547">Nucleotide-binding</keyword>
<name>A0A370TTV7_9HELO</name>
<keyword evidence="6" id="KW-0067">ATP-binding</keyword>
<accession>A0A370TTV7</accession>
<dbReference type="SMART" id="SM00220">
    <property type="entry name" value="S_TKc"/>
    <property type="match status" value="1"/>
</dbReference>
<dbReference type="GeneID" id="43596133"/>
<evidence type="ECO:0000256" key="5">
    <source>
        <dbReference type="ARBA" id="ARBA00022777"/>
    </source>
</evidence>
<keyword evidence="3" id="KW-0808">Transferase</keyword>
<dbReference type="GO" id="GO:0005524">
    <property type="term" value="F:ATP binding"/>
    <property type="evidence" value="ECO:0007669"/>
    <property type="project" value="UniProtKB-KW"/>
</dbReference>
<dbReference type="STRING" id="2656787.A0A370TTV7"/>
<dbReference type="RefSeq" id="XP_031871600.1">
    <property type="nucleotide sequence ID" value="XM_032011907.1"/>
</dbReference>
<evidence type="ECO:0000256" key="7">
    <source>
        <dbReference type="ARBA" id="ARBA00047899"/>
    </source>
</evidence>
<evidence type="ECO:0000256" key="8">
    <source>
        <dbReference type="ARBA" id="ARBA00048679"/>
    </source>
</evidence>
<evidence type="ECO:0000256" key="6">
    <source>
        <dbReference type="ARBA" id="ARBA00022840"/>
    </source>
</evidence>
<dbReference type="EC" id="2.7.11.1" evidence="1"/>
<dbReference type="PANTHER" id="PTHR43671:SF98">
    <property type="entry name" value="SERINE_THREONINE-PROTEIN KINASE NEK11"/>
    <property type="match status" value="1"/>
</dbReference>
<dbReference type="Proteomes" id="UP000254866">
    <property type="component" value="Unassembled WGS sequence"/>
</dbReference>
<dbReference type="InterPro" id="IPR011009">
    <property type="entry name" value="Kinase-like_dom_sf"/>
</dbReference>
<dbReference type="InterPro" id="IPR008271">
    <property type="entry name" value="Ser/Thr_kinase_AS"/>
</dbReference>
<dbReference type="InterPro" id="IPR000719">
    <property type="entry name" value="Prot_kinase_dom"/>
</dbReference>
<dbReference type="Gene3D" id="1.10.510.10">
    <property type="entry name" value="Transferase(Phosphotransferase) domain 1"/>
    <property type="match status" value="1"/>
</dbReference>
<dbReference type="PROSITE" id="PS00108">
    <property type="entry name" value="PROTEIN_KINASE_ST"/>
    <property type="match status" value="1"/>
</dbReference>
<dbReference type="EMBL" id="NPIC01000002">
    <property type="protein sequence ID" value="RDL38944.1"/>
    <property type="molecule type" value="Genomic_DNA"/>
</dbReference>
<comment type="catalytic activity">
    <reaction evidence="8">
        <text>L-seryl-[protein] + ATP = O-phospho-L-seryl-[protein] + ADP + H(+)</text>
        <dbReference type="Rhea" id="RHEA:17989"/>
        <dbReference type="Rhea" id="RHEA-COMP:9863"/>
        <dbReference type="Rhea" id="RHEA-COMP:11604"/>
        <dbReference type="ChEBI" id="CHEBI:15378"/>
        <dbReference type="ChEBI" id="CHEBI:29999"/>
        <dbReference type="ChEBI" id="CHEBI:30616"/>
        <dbReference type="ChEBI" id="CHEBI:83421"/>
        <dbReference type="ChEBI" id="CHEBI:456216"/>
        <dbReference type="EC" id="2.7.11.1"/>
    </reaction>
</comment>
<dbReference type="SUPFAM" id="SSF51045">
    <property type="entry name" value="WW domain"/>
    <property type="match status" value="1"/>
</dbReference>
<proteinExistence type="predicted"/>
<keyword evidence="5" id="KW-0418">Kinase</keyword>
<evidence type="ECO:0000259" key="9">
    <source>
        <dbReference type="PROSITE" id="PS50011"/>
    </source>
</evidence>
<dbReference type="InterPro" id="IPR050660">
    <property type="entry name" value="NEK_Ser/Thr_kinase"/>
</dbReference>
<evidence type="ECO:0000313" key="10">
    <source>
        <dbReference type="EMBL" id="RDL38944.1"/>
    </source>
</evidence>
<dbReference type="AlphaFoldDB" id="A0A370TTV7"/>
<dbReference type="GO" id="GO:0005634">
    <property type="term" value="C:nucleus"/>
    <property type="evidence" value="ECO:0007669"/>
    <property type="project" value="TreeGrafter"/>
</dbReference>
<sequence length="499" mass="57151">MSDIAAMENAKQACPELQSLPQGWSFNLDNANRVYFIKAQETTYNHPALGGLPKPWILMLIYGEEFRSFRYYNRETKEQTSRDPRYMDQTLQYQSKAAPRELWIAASSQRNNNIDLATMQRSPIENHDIRDKYERIHTIDPGDGTVGGMNGGVYVVRIKNIPNKLYIEKRFKSEGVSFGKKEIKMLRQVKHSALTSYSAAFLIETSTLKDASVYIEFCDRGSLKDLIGDYFKRGNINPKPRPPEPFVWHVFGGLLDALAYLQTGSSLLHRRNVLMDKSWTPIIHRDFKPDNVLLRSRATVGSTKYFYCVLSDFGLACEDRPYWHPDADHHQKTGGILGTYIYFAPELCYESYPRTSLEKTTFPNGYRHSGKSDIWALGVCIYNLCACRDEAGTDHLDGASRPPLVSWNEWGGGQICRRNRYPLPVPPVYSPELREAILRATEWYPDRRPDAATLLRRFEELQEASGCTYQGGAHALPDWATRKHEYFSKAEQLSKGRGR</sequence>
<protein>
    <recommendedName>
        <fullName evidence="1">non-specific serine/threonine protein kinase</fullName>
        <ecNumber evidence="1">2.7.11.1</ecNumber>
    </recommendedName>
</protein>
<evidence type="ECO:0000256" key="4">
    <source>
        <dbReference type="ARBA" id="ARBA00022741"/>
    </source>
</evidence>
<dbReference type="InterPro" id="IPR036020">
    <property type="entry name" value="WW_dom_sf"/>
</dbReference>
<dbReference type="OrthoDB" id="310217at2759"/>
<organism evidence="10 11">
    <name type="scientific">Venustampulla echinocandica</name>
    <dbReference type="NCBI Taxonomy" id="2656787"/>
    <lineage>
        <taxon>Eukaryota</taxon>
        <taxon>Fungi</taxon>
        <taxon>Dikarya</taxon>
        <taxon>Ascomycota</taxon>
        <taxon>Pezizomycotina</taxon>
        <taxon>Leotiomycetes</taxon>
        <taxon>Helotiales</taxon>
        <taxon>Pleuroascaceae</taxon>
        <taxon>Venustampulla</taxon>
    </lineage>
</organism>
<dbReference type="SUPFAM" id="SSF56112">
    <property type="entry name" value="Protein kinase-like (PK-like)"/>
    <property type="match status" value="1"/>
</dbReference>
<reference evidence="10 11" key="1">
    <citation type="journal article" date="2018" name="IMA Fungus">
        <title>IMA Genome-F 9: Draft genome sequence of Annulohypoxylon stygium, Aspergillus mulundensis, Berkeleyomyces basicola (syn. Thielaviopsis basicola), Ceratocystis smalleyi, two Cercospora beticola strains, Coleophoma cylindrospora, Fusarium fracticaudum, Phialophora cf. hyalina, and Morchella septimelata.</title>
        <authorList>
            <person name="Wingfield B.D."/>
            <person name="Bills G.F."/>
            <person name="Dong Y."/>
            <person name="Huang W."/>
            <person name="Nel W.J."/>
            <person name="Swalarsk-Parry B.S."/>
            <person name="Vaghefi N."/>
            <person name="Wilken P.M."/>
            <person name="An Z."/>
            <person name="de Beer Z.W."/>
            <person name="De Vos L."/>
            <person name="Chen L."/>
            <person name="Duong T.A."/>
            <person name="Gao Y."/>
            <person name="Hammerbacher A."/>
            <person name="Kikkert J.R."/>
            <person name="Li Y."/>
            <person name="Li H."/>
            <person name="Li K."/>
            <person name="Li Q."/>
            <person name="Liu X."/>
            <person name="Ma X."/>
            <person name="Naidoo K."/>
            <person name="Pethybridge S.J."/>
            <person name="Sun J."/>
            <person name="Steenkamp E.T."/>
            <person name="van der Nest M.A."/>
            <person name="van Wyk S."/>
            <person name="Wingfield M.J."/>
            <person name="Xiong C."/>
            <person name="Yue Q."/>
            <person name="Zhang X."/>
        </authorList>
    </citation>
    <scope>NUCLEOTIDE SEQUENCE [LARGE SCALE GENOMIC DNA]</scope>
    <source>
        <strain evidence="10 11">BP 5553</strain>
    </source>
</reference>
<comment type="caution">
    <text evidence="10">The sequence shown here is derived from an EMBL/GenBank/DDBJ whole genome shotgun (WGS) entry which is preliminary data.</text>
</comment>
<dbReference type="Pfam" id="PF00069">
    <property type="entry name" value="Pkinase"/>
    <property type="match status" value="1"/>
</dbReference>
<feature type="domain" description="Protein kinase" evidence="9">
    <location>
        <begin position="139"/>
        <end position="487"/>
    </location>
</feature>
<dbReference type="GO" id="GO:0004674">
    <property type="term" value="F:protein serine/threonine kinase activity"/>
    <property type="evidence" value="ECO:0007669"/>
    <property type="project" value="UniProtKB-KW"/>
</dbReference>
<gene>
    <name evidence="10" type="ORF">BP5553_03284</name>
</gene>
<keyword evidence="11" id="KW-1185">Reference proteome</keyword>
<evidence type="ECO:0000256" key="2">
    <source>
        <dbReference type="ARBA" id="ARBA00022527"/>
    </source>
</evidence>